<reference evidence="1 2" key="1">
    <citation type="journal article" date="2017" name="New Microbes New Infect">
        <title>Genome sequence of 'Leucobacter massiliensis' sp. nov. isolated from human pharynx after travel to the 2014 Hajj.</title>
        <authorList>
            <person name="Leangapichart T."/>
            <person name="Gautret P."/>
            <person name="Nguyen T.T."/>
            <person name="Armstrong N."/>
            <person name="Rolain J.M."/>
        </authorList>
    </citation>
    <scope>NUCLEOTIDE SEQUENCE [LARGE SCALE GENOMIC DNA]</scope>
    <source>
        <strain evidence="1 2">122RC15</strain>
    </source>
</reference>
<comment type="caution">
    <text evidence="1">The sequence shown here is derived from an EMBL/GenBank/DDBJ whole genome shotgun (WGS) entry which is preliminary data.</text>
</comment>
<dbReference type="InterPro" id="IPR045864">
    <property type="entry name" value="aa-tRNA-synth_II/BPL/LPL"/>
</dbReference>
<sequence length="116" mass="11918">MELPRTRELLPRVIWRDSSPSTNGELRELAAEHDAAGTPLPHGTLLATAEQTAGRGRLDRGWVMPPGTAVATSVLVRGFGGGGGGGGGPFTTLAAAAVSRLWGAVAGPSDHKKKQV</sequence>
<proteinExistence type="predicted"/>
<keyword evidence="2" id="KW-1185">Reference proteome</keyword>
<dbReference type="SUPFAM" id="SSF55681">
    <property type="entry name" value="Class II aaRS and biotin synthetases"/>
    <property type="match status" value="1"/>
</dbReference>
<accession>A0A2S9QNW6</accession>
<evidence type="ECO:0000313" key="2">
    <source>
        <dbReference type="Proteomes" id="UP000238650"/>
    </source>
</evidence>
<dbReference type="AlphaFoldDB" id="A0A2S9QNW6"/>
<name>A0A2S9QNW6_9MICO</name>
<dbReference type="Gene3D" id="3.30.930.10">
    <property type="entry name" value="Bira Bifunctional Protein, Domain 2"/>
    <property type="match status" value="1"/>
</dbReference>
<protein>
    <submittedName>
        <fullName evidence="1">Uncharacterized protein</fullName>
    </submittedName>
</protein>
<gene>
    <name evidence="1" type="ORF">B4915_10525</name>
</gene>
<evidence type="ECO:0000313" key="1">
    <source>
        <dbReference type="EMBL" id="PRI11269.1"/>
    </source>
</evidence>
<organism evidence="1 2">
    <name type="scientific">Leucobacter massiliensis</name>
    <dbReference type="NCBI Taxonomy" id="1686285"/>
    <lineage>
        <taxon>Bacteria</taxon>
        <taxon>Bacillati</taxon>
        <taxon>Actinomycetota</taxon>
        <taxon>Actinomycetes</taxon>
        <taxon>Micrococcales</taxon>
        <taxon>Microbacteriaceae</taxon>
        <taxon>Leucobacter</taxon>
    </lineage>
</organism>
<dbReference type="EMBL" id="MWZD01000017">
    <property type="protein sequence ID" value="PRI11269.1"/>
    <property type="molecule type" value="Genomic_DNA"/>
</dbReference>
<dbReference type="Proteomes" id="UP000238650">
    <property type="component" value="Unassembled WGS sequence"/>
</dbReference>
<dbReference type="RefSeq" id="WP_181158542.1">
    <property type="nucleotide sequence ID" value="NZ_MWZD01000017.1"/>
</dbReference>